<keyword evidence="9" id="KW-1185">Reference proteome</keyword>
<dbReference type="EMBL" id="FOVR01000006">
    <property type="protein sequence ID" value="SFO46835.1"/>
    <property type="molecule type" value="Genomic_DNA"/>
</dbReference>
<dbReference type="GO" id="GO:0042158">
    <property type="term" value="P:lipoprotein biosynthetic process"/>
    <property type="evidence" value="ECO:0007669"/>
    <property type="project" value="UniProtKB-UniRule"/>
</dbReference>
<dbReference type="PANTHER" id="PTHR30589:SF0">
    <property type="entry name" value="PHOSPHATIDYLGLYCEROL--PROLIPOPROTEIN DIACYLGLYCERYL TRANSFERASE"/>
    <property type="match status" value="1"/>
</dbReference>
<dbReference type="UniPathway" id="UPA00664"/>
<keyword evidence="8" id="KW-0449">Lipoprotein</keyword>
<evidence type="ECO:0000313" key="8">
    <source>
        <dbReference type="EMBL" id="SFO46835.1"/>
    </source>
</evidence>
<protein>
    <recommendedName>
        <fullName evidence="7">Phosphatidylglycerol--prolipoprotein diacylglyceryl transferase</fullName>
        <ecNumber evidence="7">2.5.1.145</ecNumber>
    </recommendedName>
</protein>
<organism evidence="8 9">
    <name type="scientific">Cohaesibacter marisflavi</name>
    <dbReference type="NCBI Taxonomy" id="655353"/>
    <lineage>
        <taxon>Bacteria</taxon>
        <taxon>Pseudomonadati</taxon>
        <taxon>Pseudomonadota</taxon>
        <taxon>Alphaproteobacteria</taxon>
        <taxon>Hyphomicrobiales</taxon>
        <taxon>Cohaesibacteraceae</taxon>
    </lineage>
</organism>
<evidence type="ECO:0000256" key="2">
    <source>
        <dbReference type="ARBA" id="ARBA00022475"/>
    </source>
</evidence>
<evidence type="ECO:0000256" key="1">
    <source>
        <dbReference type="ARBA" id="ARBA00007150"/>
    </source>
</evidence>
<sequence length="274" mass="30063">MTLLAIPFPMIDPVLLSLGPIQIHWYAIAYIVGILLAWFYTKRLAARQQLWPGNESPLSAAALDDFVFWATIGIILGGRLGYVLFYNLDAYLQHPMQILALWTGGMSFHGGFLGVTLAMILFARAKSISLLSMFDLVAMAAPIGLFFGRIANFINSELWGLPTSLPWGVVFPNGGPEPRHPSQLYEAALEGLLLFIILRVLSHWTGALKKPGTVAGLFAILYAIFRSLVELVRVPDSQLGYFSLGTTMGMWLSAPMILAGLAMIIHAQLKRSDG</sequence>
<gene>
    <name evidence="7" type="primary">lgt</name>
    <name evidence="8" type="ORF">SAMN04488056_106203</name>
</gene>
<comment type="catalytic activity">
    <reaction evidence="7">
        <text>L-cysteinyl-[prolipoprotein] + a 1,2-diacyl-sn-glycero-3-phospho-(1'-sn-glycerol) = an S-1,2-diacyl-sn-glyceryl-L-cysteinyl-[prolipoprotein] + sn-glycerol 1-phosphate + H(+)</text>
        <dbReference type="Rhea" id="RHEA:56712"/>
        <dbReference type="Rhea" id="RHEA-COMP:14679"/>
        <dbReference type="Rhea" id="RHEA-COMP:14680"/>
        <dbReference type="ChEBI" id="CHEBI:15378"/>
        <dbReference type="ChEBI" id="CHEBI:29950"/>
        <dbReference type="ChEBI" id="CHEBI:57685"/>
        <dbReference type="ChEBI" id="CHEBI:64716"/>
        <dbReference type="ChEBI" id="CHEBI:140658"/>
        <dbReference type="EC" id="2.5.1.145"/>
    </reaction>
</comment>
<evidence type="ECO:0000256" key="7">
    <source>
        <dbReference type="HAMAP-Rule" id="MF_01147"/>
    </source>
</evidence>
<dbReference type="PANTHER" id="PTHR30589">
    <property type="entry name" value="PROLIPOPROTEIN DIACYLGLYCERYL TRANSFERASE"/>
    <property type="match status" value="1"/>
</dbReference>
<evidence type="ECO:0000256" key="5">
    <source>
        <dbReference type="ARBA" id="ARBA00022989"/>
    </source>
</evidence>
<keyword evidence="6 7" id="KW-0472">Membrane</keyword>
<feature type="transmembrane region" description="Helical" evidence="7">
    <location>
        <begin position="98"/>
        <end position="122"/>
    </location>
</feature>
<feature type="transmembrane region" description="Helical" evidence="7">
    <location>
        <begin position="66"/>
        <end position="86"/>
    </location>
</feature>
<proteinExistence type="inferred from homology"/>
<dbReference type="HAMAP" id="MF_01147">
    <property type="entry name" value="Lgt"/>
    <property type="match status" value="1"/>
</dbReference>
<dbReference type="AlphaFoldDB" id="A0A1I5HF02"/>
<dbReference type="PROSITE" id="PS01311">
    <property type="entry name" value="LGT"/>
    <property type="match status" value="1"/>
</dbReference>
<dbReference type="Pfam" id="PF01790">
    <property type="entry name" value="LGT"/>
    <property type="match status" value="1"/>
</dbReference>
<feature type="transmembrane region" description="Helical" evidence="7">
    <location>
        <begin position="23"/>
        <end position="41"/>
    </location>
</feature>
<dbReference type="STRING" id="655353.SAMN04488056_106203"/>
<evidence type="ECO:0000256" key="6">
    <source>
        <dbReference type="ARBA" id="ARBA00023136"/>
    </source>
</evidence>
<keyword evidence="2 7" id="KW-1003">Cell membrane</keyword>
<keyword evidence="4 7" id="KW-0812">Transmembrane</keyword>
<feature type="transmembrane region" description="Helical" evidence="7">
    <location>
        <begin position="241"/>
        <end position="265"/>
    </location>
</feature>
<dbReference type="GO" id="GO:0005886">
    <property type="term" value="C:plasma membrane"/>
    <property type="evidence" value="ECO:0007669"/>
    <property type="project" value="UniProtKB-SubCell"/>
</dbReference>
<comment type="subcellular location">
    <subcellularLocation>
        <location evidence="7">Cell membrane</location>
        <topology evidence="7">Multi-pass membrane protein</topology>
    </subcellularLocation>
</comment>
<keyword evidence="3 7" id="KW-0808">Transferase</keyword>
<evidence type="ECO:0000313" key="9">
    <source>
        <dbReference type="Proteomes" id="UP000199236"/>
    </source>
</evidence>
<feature type="binding site" evidence="7">
    <location>
        <position position="149"/>
    </location>
    <ligand>
        <name>a 1,2-diacyl-sn-glycero-3-phospho-(1'-sn-glycerol)</name>
        <dbReference type="ChEBI" id="CHEBI:64716"/>
    </ligand>
</feature>
<dbReference type="NCBIfam" id="TIGR00544">
    <property type="entry name" value="lgt"/>
    <property type="match status" value="1"/>
</dbReference>
<dbReference type="Proteomes" id="UP000199236">
    <property type="component" value="Unassembled WGS sequence"/>
</dbReference>
<evidence type="ECO:0000256" key="4">
    <source>
        <dbReference type="ARBA" id="ARBA00022692"/>
    </source>
</evidence>
<comment type="similarity">
    <text evidence="1 7">Belongs to the Lgt family.</text>
</comment>
<dbReference type="EC" id="2.5.1.145" evidence="7"/>
<comment type="pathway">
    <text evidence="7">Protein modification; lipoprotein biosynthesis (diacylglyceryl transfer).</text>
</comment>
<reference evidence="8 9" key="1">
    <citation type="submission" date="2016-10" db="EMBL/GenBank/DDBJ databases">
        <authorList>
            <person name="de Groot N.N."/>
        </authorList>
    </citation>
    <scope>NUCLEOTIDE SEQUENCE [LARGE SCALE GENOMIC DNA]</scope>
    <source>
        <strain evidence="8 9">CGMCC 1.9157</strain>
    </source>
</reference>
<accession>A0A1I5HF02</accession>
<evidence type="ECO:0000256" key="3">
    <source>
        <dbReference type="ARBA" id="ARBA00022679"/>
    </source>
</evidence>
<feature type="transmembrane region" description="Helical" evidence="7">
    <location>
        <begin position="213"/>
        <end position="229"/>
    </location>
</feature>
<dbReference type="InterPro" id="IPR001640">
    <property type="entry name" value="Lgt"/>
</dbReference>
<keyword evidence="5 7" id="KW-1133">Transmembrane helix</keyword>
<feature type="transmembrane region" description="Helical" evidence="7">
    <location>
        <begin position="134"/>
        <end position="154"/>
    </location>
</feature>
<name>A0A1I5HF02_9HYPH</name>
<dbReference type="GO" id="GO:0008961">
    <property type="term" value="F:phosphatidylglycerol-prolipoprotein diacylglyceryl transferase activity"/>
    <property type="evidence" value="ECO:0007669"/>
    <property type="project" value="UniProtKB-UniRule"/>
</dbReference>
<comment type="function">
    <text evidence="7">Catalyzes the transfer of the diacylglyceryl group from phosphatidylglycerol to the sulfhydryl group of the N-terminal cysteine of a prolipoprotein, the first step in the formation of mature lipoproteins.</text>
</comment>